<dbReference type="AlphaFoldDB" id="A0A6V8KPC8"/>
<dbReference type="GO" id="GO:0004748">
    <property type="term" value="F:ribonucleoside-diphosphate reductase activity, thioredoxin disulfide as acceptor"/>
    <property type="evidence" value="ECO:0007669"/>
    <property type="project" value="TreeGrafter"/>
</dbReference>
<dbReference type="InterPro" id="IPR058240">
    <property type="entry name" value="rSAM_sf"/>
</dbReference>
<evidence type="ECO:0000256" key="5">
    <source>
        <dbReference type="ARBA" id="ARBA00023004"/>
    </source>
</evidence>
<keyword evidence="9" id="KW-1185">Reference proteome</keyword>
<evidence type="ECO:0000256" key="6">
    <source>
        <dbReference type="ARBA" id="ARBA00023014"/>
    </source>
</evidence>
<dbReference type="GO" id="GO:0051539">
    <property type="term" value="F:4 iron, 4 sulfur cluster binding"/>
    <property type="evidence" value="ECO:0007669"/>
    <property type="project" value="UniProtKB-KW"/>
</dbReference>
<evidence type="ECO:0000313" key="9">
    <source>
        <dbReference type="Proteomes" id="UP000482800"/>
    </source>
</evidence>
<dbReference type="InterPro" id="IPR013785">
    <property type="entry name" value="Aldolase_TIM"/>
</dbReference>
<feature type="compositionally biased region" description="Low complexity" evidence="7">
    <location>
        <begin position="161"/>
        <end position="187"/>
    </location>
</feature>
<dbReference type="PANTHER" id="PTHR30352:SF2">
    <property type="entry name" value="ANAEROBIC RIBONUCLEOSIDE-TRIPHOSPHATE REDUCTASE-ACTIVATING PROTEIN"/>
    <property type="match status" value="1"/>
</dbReference>
<name>A0A6V8KPC8_9ACTN</name>
<keyword evidence="3" id="KW-0949">S-adenosyl-L-methionine</keyword>
<dbReference type="SFLD" id="SFLDG01066">
    <property type="entry name" value="organic_radical-activating_enz"/>
    <property type="match status" value="1"/>
</dbReference>
<keyword evidence="5" id="KW-0408">Iron</keyword>
<dbReference type="InterPro" id="IPR034457">
    <property type="entry name" value="Organic_radical-activating"/>
</dbReference>
<evidence type="ECO:0000256" key="7">
    <source>
        <dbReference type="SAM" id="MobiDB-lite"/>
    </source>
</evidence>
<reference evidence="8 9" key="2">
    <citation type="submission" date="2020-03" db="EMBL/GenBank/DDBJ databases">
        <authorList>
            <person name="Ichikawa N."/>
            <person name="Kimura A."/>
            <person name="Kitahashi Y."/>
            <person name="Uohara A."/>
        </authorList>
    </citation>
    <scope>NUCLEOTIDE SEQUENCE [LARGE SCALE GENOMIC DNA]</scope>
    <source>
        <strain evidence="8 9">NBRC 108639</strain>
    </source>
</reference>
<dbReference type="GO" id="GO:0043365">
    <property type="term" value="F:[formate-C-acetyltransferase]-activating enzyme activity"/>
    <property type="evidence" value="ECO:0007669"/>
    <property type="project" value="InterPro"/>
</dbReference>
<keyword evidence="4" id="KW-0479">Metal-binding</keyword>
<dbReference type="EMBL" id="BLPF01000004">
    <property type="protein sequence ID" value="GFJ85694.1"/>
    <property type="molecule type" value="Genomic_DNA"/>
</dbReference>
<keyword evidence="6" id="KW-0411">Iron-sulfur</keyword>
<comment type="cofactor">
    <cofactor evidence="1">
        <name>[4Fe-4S] cluster</name>
        <dbReference type="ChEBI" id="CHEBI:49883"/>
    </cofactor>
</comment>
<feature type="compositionally biased region" description="Polar residues" evidence="7">
    <location>
        <begin position="193"/>
        <end position="203"/>
    </location>
</feature>
<dbReference type="Gene3D" id="3.20.20.70">
    <property type="entry name" value="Aldolase class I"/>
    <property type="match status" value="1"/>
</dbReference>
<dbReference type="InterPro" id="IPR012837">
    <property type="entry name" value="NrdG"/>
</dbReference>
<dbReference type="Proteomes" id="UP000482800">
    <property type="component" value="Unassembled WGS sequence"/>
</dbReference>
<evidence type="ECO:0000256" key="2">
    <source>
        <dbReference type="ARBA" id="ARBA00022485"/>
    </source>
</evidence>
<dbReference type="SFLD" id="SFLDG01063">
    <property type="entry name" value="activating_enzymes__group_1"/>
    <property type="match status" value="1"/>
</dbReference>
<comment type="caution">
    <text evidence="8">The sequence shown here is derived from an EMBL/GenBank/DDBJ whole genome shotgun (WGS) entry which is preliminary data.</text>
</comment>
<gene>
    <name evidence="8" type="ORF">Phou_098740</name>
</gene>
<evidence type="ECO:0000256" key="1">
    <source>
        <dbReference type="ARBA" id="ARBA00001966"/>
    </source>
</evidence>
<dbReference type="PANTHER" id="PTHR30352">
    <property type="entry name" value="PYRUVATE FORMATE-LYASE-ACTIVATING ENZYME"/>
    <property type="match status" value="1"/>
</dbReference>
<keyword evidence="2" id="KW-0004">4Fe-4S</keyword>
<dbReference type="SFLD" id="SFLDF00299">
    <property type="entry name" value="anaerobic_ribonucleoside-triph"/>
    <property type="match status" value="1"/>
</dbReference>
<evidence type="ECO:0000256" key="4">
    <source>
        <dbReference type="ARBA" id="ARBA00022723"/>
    </source>
</evidence>
<dbReference type="RefSeq" id="WP_218579619.1">
    <property type="nucleotide sequence ID" value="NZ_BLPF01000004.1"/>
</dbReference>
<proteinExistence type="predicted"/>
<sequence length="203" mass="21385">MSGAPALALRVAETQPRCTVLGPGVRFGVWVQGCGIGCAGCISPQWIPAEGGSWLPVAELAERIVHEAVDGLTLSGGEPFDQAGAAADLVRRVRARRDMSVLSYTGYTLSHLRRHGTPDQHALLDALDLLVDGPYLRAKHADLRWRASTNQRVHHLTGRHAPSTPLTTAAPGSSSTSPATAPSTSPAYRPCPTSGNASRRASP</sequence>
<dbReference type="SUPFAM" id="SSF102114">
    <property type="entry name" value="Radical SAM enzymes"/>
    <property type="match status" value="1"/>
</dbReference>
<feature type="region of interest" description="Disordered" evidence="7">
    <location>
        <begin position="153"/>
        <end position="203"/>
    </location>
</feature>
<reference evidence="8 9" key="1">
    <citation type="submission" date="2020-03" db="EMBL/GenBank/DDBJ databases">
        <title>Whole genome shotgun sequence of Phytohabitans houttuyneae NBRC 108639.</title>
        <authorList>
            <person name="Komaki H."/>
            <person name="Tamura T."/>
        </authorList>
    </citation>
    <scope>NUCLEOTIDE SEQUENCE [LARGE SCALE GENOMIC DNA]</scope>
    <source>
        <strain evidence="8 9">NBRC 108639</strain>
    </source>
</reference>
<accession>A0A6V8KPC8</accession>
<dbReference type="GO" id="GO:0046872">
    <property type="term" value="F:metal ion binding"/>
    <property type="evidence" value="ECO:0007669"/>
    <property type="project" value="UniProtKB-KW"/>
</dbReference>
<dbReference type="CDD" id="cd01335">
    <property type="entry name" value="Radical_SAM"/>
    <property type="match status" value="1"/>
</dbReference>
<evidence type="ECO:0000313" key="8">
    <source>
        <dbReference type="EMBL" id="GFJ85694.1"/>
    </source>
</evidence>
<dbReference type="Pfam" id="PF13353">
    <property type="entry name" value="Fer4_12"/>
    <property type="match status" value="1"/>
</dbReference>
<protein>
    <submittedName>
        <fullName evidence="8">Uncharacterized protein</fullName>
    </submittedName>
</protein>
<dbReference type="InterPro" id="IPR007197">
    <property type="entry name" value="rSAM"/>
</dbReference>
<dbReference type="SFLD" id="SFLDS00029">
    <property type="entry name" value="Radical_SAM"/>
    <property type="match status" value="1"/>
</dbReference>
<organism evidence="8 9">
    <name type="scientific">Phytohabitans houttuyneae</name>
    <dbReference type="NCBI Taxonomy" id="1076126"/>
    <lineage>
        <taxon>Bacteria</taxon>
        <taxon>Bacillati</taxon>
        <taxon>Actinomycetota</taxon>
        <taxon>Actinomycetes</taxon>
        <taxon>Micromonosporales</taxon>
        <taxon>Micromonosporaceae</taxon>
    </lineage>
</organism>
<evidence type="ECO:0000256" key="3">
    <source>
        <dbReference type="ARBA" id="ARBA00022691"/>
    </source>
</evidence>